<dbReference type="Gene3D" id="3.90.1300.10">
    <property type="entry name" value="Amidase signature (AS) domain"/>
    <property type="match status" value="1"/>
</dbReference>
<feature type="region of interest" description="Disordered" evidence="1">
    <location>
        <begin position="1"/>
        <end position="21"/>
    </location>
</feature>
<dbReference type="InterPro" id="IPR036928">
    <property type="entry name" value="AS_sf"/>
</dbReference>
<proteinExistence type="predicted"/>
<name>A0ABU9E624_9BACT</name>
<dbReference type="PROSITE" id="PS51318">
    <property type="entry name" value="TAT"/>
    <property type="match status" value="1"/>
</dbReference>
<dbReference type="EMBL" id="JBBHLI010000001">
    <property type="protein sequence ID" value="MEK9499435.1"/>
    <property type="molecule type" value="Genomic_DNA"/>
</dbReference>
<dbReference type="PANTHER" id="PTHR11895">
    <property type="entry name" value="TRANSAMIDASE"/>
    <property type="match status" value="1"/>
</dbReference>
<dbReference type="InterPro" id="IPR019546">
    <property type="entry name" value="TAT_signal_bac_arc"/>
</dbReference>
<evidence type="ECO:0000313" key="4">
    <source>
        <dbReference type="Proteomes" id="UP001484239"/>
    </source>
</evidence>
<accession>A0ABU9E624</accession>
<dbReference type="PANTHER" id="PTHR11895:SF176">
    <property type="entry name" value="AMIDASE AMID-RELATED"/>
    <property type="match status" value="1"/>
</dbReference>
<feature type="compositionally biased region" description="Low complexity" evidence="1">
    <location>
        <begin position="218"/>
        <end position="232"/>
    </location>
</feature>
<dbReference type="RefSeq" id="WP_405286140.1">
    <property type="nucleotide sequence ID" value="NZ_JBBHLI010000001.1"/>
</dbReference>
<organism evidence="3 4">
    <name type="scientific">Gaopeijia maritima</name>
    <dbReference type="NCBI Taxonomy" id="3119007"/>
    <lineage>
        <taxon>Bacteria</taxon>
        <taxon>Pseudomonadati</taxon>
        <taxon>Gemmatimonadota</taxon>
        <taxon>Longimicrobiia</taxon>
        <taxon>Gaopeijiales</taxon>
        <taxon>Gaopeijiaceae</taxon>
        <taxon>Gaopeijia</taxon>
    </lineage>
</organism>
<dbReference type="Pfam" id="PF01425">
    <property type="entry name" value="Amidase"/>
    <property type="match status" value="1"/>
</dbReference>
<evidence type="ECO:0000313" key="3">
    <source>
        <dbReference type="EMBL" id="MEK9499435.1"/>
    </source>
</evidence>
<feature type="region of interest" description="Disordered" evidence="1">
    <location>
        <begin position="199"/>
        <end position="232"/>
    </location>
</feature>
<dbReference type="InterPro" id="IPR000120">
    <property type="entry name" value="Amidase"/>
</dbReference>
<sequence>MTRSVTTGSPRNKAIAEGAPTDRTVDRRDFLRRAAALGAAASTGALGSTLLRPSVAAAAATGAPLRMPDTALPQEADPAFFSLAEAAAAIRRRELSASELVEACLARVERYDGALMAFNTVVADEARAAARAADSGPVRGALHGVPLAIKDNFYTAGVPTTANSHIFADFVPEWDAEAWARLRARGAILLGKTQMGPLATSRATTPDGETTTLNAWAPSDPSISPGGSSSGSATAVAARMALSSTGTQTGGSITSPSMAQGLTGLKPTMGRVSLRGIIPLTYTRDHPGPLARDAMDAAIMLTAMAGPDAGDPRTLGQPPLPDLVTAATPVLRGGTPRLRWSTRIGVVPGYLDAPPEPPAPAADAGEEDRRIWERRRAAAAREAESVALRRAMLDTFAQLGAEIVEVSLPADWDTLTSGDFNNVRLPERSEPFLEVLRDDVRRFGVSLSPWINGLLLPGTAYLRGQRAKQLLLRRVLDDLFAHCDVVVQASPIPFDIVGLPLITFPIGHRVDDGVTLPVGTILGGLPWAEDRLLSLAAGWQAVTEWHRARPEDPAVEAAPPAGERGRLEVWEVDAFGE</sequence>
<feature type="compositionally biased region" description="Polar residues" evidence="1">
    <location>
        <begin position="1"/>
        <end position="10"/>
    </location>
</feature>
<evidence type="ECO:0000259" key="2">
    <source>
        <dbReference type="Pfam" id="PF01425"/>
    </source>
</evidence>
<feature type="domain" description="Amidase" evidence="2">
    <location>
        <begin position="99"/>
        <end position="487"/>
    </location>
</feature>
<reference evidence="3 4" key="1">
    <citation type="submission" date="2024-02" db="EMBL/GenBank/DDBJ databases">
        <title>A novel Gemmatimonadota bacterium.</title>
        <authorList>
            <person name="Du Z.-J."/>
            <person name="Ye Y.-Q."/>
        </authorList>
    </citation>
    <scope>NUCLEOTIDE SEQUENCE [LARGE SCALE GENOMIC DNA]</scope>
    <source>
        <strain evidence="3 4">DH-20</strain>
    </source>
</reference>
<gene>
    <name evidence="3" type="ORF">WI372_00395</name>
</gene>
<dbReference type="InterPro" id="IPR023631">
    <property type="entry name" value="Amidase_dom"/>
</dbReference>
<protein>
    <submittedName>
        <fullName evidence="3">Amidase</fullName>
    </submittedName>
</protein>
<feature type="compositionally biased region" description="Polar residues" evidence="1">
    <location>
        <begin position="201"/>
        <end position="214"/>
    </location>
</feature>
<dbReference type="SUPFAM" id="SSF75304">
    <property type="entry name" value="Amidase signature (AS) enzymes"/>
    <property type="match status" value="1"/>
</dbReference>
<dbReference type="InterPro" id="IPR006311">
    <property type="entry name" value="TAT_signal"/>
</dbReference>
<comment type="caution">
    <text evidence="3">The sequence shown here is derived from an EMBL/GenBank/DDBJ whole genome shotgun (WGS) entry which is preliminary data.</text>
</comment>
<dbReference type="NCBIfam" id="TIGR01409">
    <property type="entry name" value="TAT_signal_seq"/>
    <property type="match status" value="1"/>
</dbReference>
<evidence type="ECO:0000256" key="1">
    <source>
        <dbReference type="SAM" id="MobiDB-lite"/>
    </source>
</evidence>
<dbReference type="Proteomes" id="UP001484239">
    <property type="component" value="Unassembled WGS sequence"/>
</dbReference>
<keyword evidence="4" id="KW-1185">Reference proteome</keyword>